<feature type="compositionally biased region" description="Basic and acidic residues" evidence="1">
    <location>
        <begin position="77"/>
        <end position="87"/>
    </location>
</feature>
<comment type="caution">
    <text evidence="2">The sequence shown here is derived from an EMBL/GenBank/DDBJ whole genome shotgun (WGS) entry which is preliminary data.</text>
</comment>
<organism evidence="2 3">
    <name type="scientific">Microthlaspi erraticum</name>
    <dbReference type="NCBI Taxonomy" id="1685480"/>
    <lineage>
        <taxon>Eukaryota</taxon>
        <taxon>Viridiplantae</taxon>
        <taxon>Streptophyta</taxon>
        <taxon>Embryophyta</taxon>
        <taxon>Tracheophyta</taxon>
        <taxon>Spermatophyta</taxon>
        <taxon>Magnoliopsida</taxon>
        <taxon>eudicotyledons</taxon>
        <taxon>Gunneridae</taxon>
        <taxon>Pentapetalae</taxon>
        <taxon>rosids</taxon>
        <taxon>malvids</taxon>
        <taxon>Brassicales</taxon>
        <taxon>Brassicaceae</taxon>
        <taxon>Coluteocarpeae</taxon>
        <taxon>Microthlaspi</taxon>
    </lineage>
</organism>
<feature type="region of interest" description="Disordered" evidence="1">
    <location>
        <begin position="60"/>
        <end position="113"/>
    </location>
</feature>
<dbReference type="Proteomes" id="UP000467841">
    <property type="component" value="Unassembled WGS sequence"/>
</dbReference>
<dbReference type="EMBL" id="CACVBM020001195">
    <property type="protein sequence ID" value="CAA7038461.1"/>
    <property type="molecule type" value="Genomic_DNA"/>
</dbReference>
<protein>
    <submittedName>
        <fullName evidence="2">Uncharacterized protein</fullName>
    </submittedName>
</protein>
<accession>A0A6D2JPB4</accession>
<gene>
    <name evidence="2" type="ORF">MERR_LOCUS25696</name>
</gene>
<proteinExistence type="predicted"/>
<evidence type="ECO:0000256" key="1">
    <source>
        <dbReference type="SAM" id="MobiDB-lite"/>
    </source>
</evidence>
<feature type="region of interest" description="Disordered" evidence="1">
    <location>
        <begin position="1"/>
        <end position="37"/>
    </location>
</feature>
<sequence>MMGHNKMERNITDRMRLDGTGQQGGWEERHDENERNGIRWDKTIMSGVGNCVIARATYYETSSSEEDRSATWVKRKISQEKKIERDRKKAGKKARKPTVYKGVSTNDAAKFGE</sequence>
<feature type="compositionally biased region" description="Basic and acidic residues" evidence="1">
    <location>
        <begin position="26"/>
        <end position="37"/>
    </location>
</feature>
<evidence type="ECO:0000313" key="3">
    <source>
        <dbReference type="Proteomes" id="UP000467841"/>
    </source>
</evidence>
<feature type="compositionally biased region" description="Basic and acidic residues" evidence="1">
    <location>
        <begin position="1"/>
        <end position="17"/>
    </location>
</feature>
<reference evidence="2" key="1">
    <citation type="submission" date="2020-01" db="EMBL/GenBank/DDBJ databases">
        <authorList>
            <person name="Mishra B."/>
        </authorList>
    </citation>
    <scope>NUCLEOTIDE SEQUENCE [LARGE SCALE GENOMIC DNA]</scope>
</reference>
<dbReference type="AlphaFoldDB" id="A0A6D2JPB4"/>
<keyword evidence="3" id="KW-1185">Reference proteome</keyword>
<name>A0A6D2JPB4_9BRAS</name>
<evidence type="ECO:0000313" key="2">
    <source>
        <dbReference type="EMBL" id="CAA7038461.1"/>
    </source>
</evidence>
<feature type="compositionally biased region" description="Basic residues" evidence="1">
    <location>
        <begin position="88"/>
        <end position="98"/>
    </location>
</feature>